<keyword evidence="2" id="KW-1185">Reference proteome</keyword>
<protein>
    <submittedName>
        <fullName evidence="1">Uncharacterized protein</fullName>
    </submittedName>
</protein>
<evidence type="ECO:0000313" key="2">
    <source>
        <dbReference type="Proteomes" id="UP001208570"/>
    </source>
</evidence>
<organism evidence="1 2">
    <name type="scientific">Paralvinella palmiformis</name>
    <dbReference type="NCBI Taxonomy" id="53620"/>
    <lineage>
        <taxon>Eukaryota</taxon>
        <taxon>Metazoa</taxon>
        <taxon>Spiralia</taxon>
        <taxon>Lophotrochozoa</taxon>
        <taxon>Annelida</taxon>
        <taxon>Polychaeta</taxon>
        <taxon>Sedentaria</taxon>
        <taxon>Canalipalpata</taxon>
        <taxon>Terebellida</taxon>
        <taxon>Terebelliformia</taxon>
        <taxon>Alvinellidae</taxon>
        <taxon>Paralvinella</taxon>
    </lineage>
</organism>
<name>A0AAD9MRN3_9ANNE</name>
<proteinExistence type="predicted"/>
<dbReference type="AlphaFoldDB" id="A0AAD9MRN3"/>
<reference evidence="1" key="1">
    <citation type="journal article" date="2023" name="Mol. Biol. Evol.">
        <title>Third-Generation Sequencing Reveals the Adaptive Role of the Epigenome in Three Deep-Sea Polychaetes.</title>
        <authorList>
            <person name="Perez M."/>
            <person name="Aroh O."/>
            <person name="Sun Y."/>
            <person name="Lan Y."/>
            <person name="Juniper S.K."/>
            <person name="Young C.R."/>
            <person name="Angers B."/>
            <person name="Qian P.Y."/>
        </authorList>
    </citation>
    <scope>NUCLEOTIDE SEQUENCE</scope>
    <source>
        <strain evidence="1">P08H-3</strain>
    </source>
</reference>
<sequence length="132" mass="14944">MLHTWRVKRTSTEMILKLERGSRCYETTQFVIGDAVNLFPLHTVQNVGTDMTDNNRQVQTQNVTTGNTPSENQIKTTHSSLNVTDILLSPDFLSELHIGRFCVVIYDQIPYPGEILNVDEVSCMKSLGRKVC</sequence>
<accession>A0AAD9MRN3</accession>
<dbReference type="EMBL" id="JAODUP010000860">
    <property type="protein sequence ID" value="KAK2143242.1"/>
    <property type="molecule type" value="Genomic_DNA"/>
</dbReference>
<gene>
    <name evidence="1" type="ORF">LSH36_860g00042</name>
</gene>
<evidence type="ECO:0000313" key="1">
    <source>
        <dbReference type="EMBL" id="KAK2143242.1"/>
    </source>
</evidence>
<dbReference type="Proteomes" id="UP001208570">
    <property type="component" value="Unassembled WGS sequence"/>
</dbReference>
<comment type="caution">
    <text evidence="1">The sequence shown here is derived from an EMBL/GenBank/DDBJ whole genome shotgun (WGS) entry which is preliminary data.</text>
</comment>